<dbReference type="EMBL" id="BKCJ010010192">
    <property type="protein sequence ID" value="GEU90467.1"/>
    <property type="molecule type" value="Genomic_DNA"/>
</dbReference>
<dbReference type="Pfam" id="PF22936">
    <property type="entry name" value="Pol_BBD"/>
    <property type="match status" value="1"/>
</dbReference>
<name>A0A6L2NXX2_TANCI</name>
<keyword evidence="1" id="KW-0175">Coiled coil</keyword>
<protein>
    <submittedName>
        <fullName evidence="5">Uncharacterized protein</fullName>
    </submittedName>
</protein>
<evidence type="ECO:0000256" key="2">
    <source>
        <dbReference type="SAM" id="MobiDB-lite"/>
    </source>
</evidence>
<feature type="region of interest" description="Disordered" evidence="2">
    <location>
        <begin position="1"/>
        <end position="25"/>
    </location>
</feature>
<gene>
    <name evidence="5" type="ORF">Tci_062445</name>
</gene>
<dbReference type="AlphaFoldDB" id="A0A6L2NXX2"/>
<sequence length="926" mass="104976">MSVDINKGIELVDDQEKDPQVKGRQEDTQAEIYNIDMDHTSKVVAASIPIHVAKPVVVAEEEESHAQAKDVQATDVQPKDVQAKGFIVDEDDDVLIEATLIGRKFPVVNYEIVMINNKPSFFFFSSIAVQTSGSGISNLLAVATTFTGSGNLYCQWEHLTWQWECLVHFIPNKSESEARKNMISYLKNTEGEEMEKEDKEIIKSINETLAQKAAKRRKLSEEAQEANNLRGRLEIVQDKDDDVFVEAIPLAQKVPVVDYQIQVAQKKVKKAFENADSSSRVELIPSKIKYANKVVLSFHKEFSVFSSCKEKKMMDYFKIKCSRIKKKSSSKLPNSIPTGSDEFPLSEQLPTANEDKFPLLIQSNTTAVIEFGDSYEAPKADAATVSASDGFAKKKGQTVAVTTDDMQKRRNDVKARTTLLLALPDEHQLRFKTLEQTFNRLQVIVSQLEFMDIEIKKDDLNQKFLTSLAPEWLMHTIVWRNMSDLDTMSLDDLYNHLKDINQIDEDDMEEMDIKWNMDLLSMRADRFWKKTEKKITIQGSDVAGFDKSKDHALVADEEVPTEFALMAKTSVESEVFDNSLCSKNCLAQVEGRLAEFKNQEIKFCERGLELQVGFKNDRIESLTYELELIKKEKGELETKLTGFQSALKNLDRLLESQRLDKNKEGLGYSVVPPPPVQVYSPPKKDMSWIGLPEFQDDTVTDYSRPSPTIESTSDDVQNRNTFVTKTEPSPNTISPKPFIKFVKATHRSTETKIAKVKTAKPTVKYAAIYSKPSKSSKGNSQNYIDDKGYWDSGCSRHMTCNISYLTDYEPFDGGYVSFGQGGCKITGKGTIKTSKLEFENVYFVKDLKTPRKHNMYSIDLNNIVPYKDLTCLVAKASTDECMLWHRRLGHLNFKRMNQLVGHNLVRGLPTKCFKNDHTCTACLKEA</sequence>
<dbReference type="InterPro" id="IPR025724">
    <property type="entry name" value="GAG-pre-integrase_dom"/>
</dbReference>
<comment type="caution">
    <text evidence="5">The sequence shown here is derived from an EMBL/GenBank/DDBJ whole genome shotgun (WGS) entry which is preliminary data.</text>
</comment>
<evidence type="ECO:0000259" key="4">
    <source>
        <dbReference type="Pfam" id="PF22936"/>
    </source>
</evidence>
<accession>A0A6L2NXX2</accession>
<dbReference type="Pfam" id="PF13976">
    <property type="entry name" value="gag_pre-integrs"/>
    <property type="match status" value="1"/>
</dbReference>
<organism evidence="5">
    <name type="scientific">Tanacetum cinerariifolium</name>
    <name type="common">Dalmatian daisy</name>
    <name type="synonym">Chrysanthemum cinerariifolium</name>
    <dbReference type="NCBI Taxonomy" id="118510"/>
    <lineage>
        <taxon>Eukaryota</taxon>
        <taxon>Viridiplantae</taxon>
        <taxon>Streptophyta</taxon>
        <taxon>Embryophyta</taxon>
        <taxon>Tracheophyta</taxon>
        <taxon>Spermatophyta</taxon>
        <taxon>Magnoliopsida</taxon>
        <taxon>eudicotyledons</taxon>
        <taxon>Gunneridae</taxon>
        <taxon>Pentapetalae</taxon>
        <taxon>asterids</taxon>
        <taxon>campanulids</taxon>
        <taxon>Asterales</taxon>
        <taxon>Asteraceae</taxon>
        <taxon>Asteroideae</taxon>
        <taxon>Anthemideae</taxon>
        <taxon>Anthemidinae</taxon>
        <taxon>Tanacetum</taxon>
    </lineage>
</organism>
<evidence type="ECO:0000313" key="5">
    <source>
        <dbReference type="EMBL" id="GEU90467.1"/>
    </source>
</evidence>
<proteinExistence type="predicted"/>
<evidence type="ECO:0000256" key="1">
    <source>
        <dbReference type="SAM" id="Coils"/>
    </source>
</evidence>
<feature type="domain" description="GAG-pre-integrase" evidence="3">
    <location>
        <begin position="854"/>
        <end position="924"/>
    </location>
</feature>
<dbReference type="InterPro" id="IPR054722">
    <property type="entry name" value="PolX-like_BBD"/>
</dbReference>
<feature type="domain" description="Retrovirus-related Pol polyprotein from transposon TNT 1-94-like beta-barrel" evidence="4">
    <location>
        <begin position="789"/>
        <end position="848"/>
    </location>
</feature>
<reference evidence="5" key="1">
    <citation type="journal article" date="2019" name="Sci. Rep.">
        <title>Draft genome of Tanacetum cinerariifolium, the natural source of mosquito coil.</title>
        <authorList>
            <person name="Yamashiro T."/>
            <person name="Shiraishi A."/>
            <person name="Satake H."/>
            <person name="Nakayama K."/>
        </authorList>
    </citation>
    <scope>NUCLEOTIDE SEQUENCE</scope>
</reference>
<feature type="coiled-coil region" evidence="1">
    <location>
        <begin position="202"/>
        <end position="239"/>
    </location>
</feature>
<evidence type="ECO:0000259" key="3">
    <source>
        <dbReference type="Pfam" id="PF13976"/>
    </source>
</evidence>